<protein>
    <submittedName>
        <fullName evidence="4">Hamp domain protein</fullName>
    </submittedName>
</protein>
<dbReference type="PROSITE" id="PS50885">
    <property type="entry name" value="HAMP"/>
    <property type="match status" value="1"/>
</dbReference>
<dbReference type="InterPro" id="IPR036457">
    <property type="entry name" value="PPM-type-like_dom_sf"/>
</dbReference>
<evidence type="ECO:0000256" key="2">
    <source>
        <dbReference type="SAM" id="Phobius"/>
    </source>
</evidence>
<dbReference type="SUPFAM" id="SSF81606">
    <property type="entry name" value="PP2C-like"/>
    <property type="match status" value="1"/>
</dbReference>
<keyword evidence="1" id="KW-0378">Hydrolase</keyword>
<evidence type="ECO:0000313" key="5">
    <source>
        <dbReference type="Proteomes" id="UP000009222"/>
    </source>
</evidence>
<dbReference type="CDD" id="cd06225">
    <property type="entry name" value="HAMP"/>
    <property type="match status" value="1"/>
</dbReference>
<dbReference type="GO" id="GO:0007165">
    <property type="term" value="P:signal transduction"/>
    <property type="evidence" value="ECO:0007669"/>
    <property type="project" value="InterPro"/>
</dbReference>
<keyword evidence="2" id="KW-0812">Transmembrane</keyword>
<feature type="transmembrane region" description="Helical" evidence="2">
    <location>
        <begin position="1088"/>
        <end position="1115"/>
    </location>
</feature>
<dbReference type="GO" id="GO:0016020">
    <property type="term" value="C:membrane"/>
    <property type="evidence" value="ECO:0007669"/>
    <property type="project" value="InterPro"/>
</dbReference>
<feature type="domain" description="HAMP" evidence="3">
    <location>
        <begin position="1112"/>
        <end position="1169"/>
    </location>
</feature>
<dbReference type="PANTHER" id="PTHR43156">
    <property type="entry name" value="STAGE II SPORULATION PROTEIN E-RELATED"/>
    <property type="match status" value="1"/>
</dbReference>
<keyword evidence="2" id="KW-0472">Membrane</keyword>
<keyword evidence="5" id="KW-1185">Reference proteome</keyword>
<proteinExistence type="predicted"/>
<dbReference type="InterPro" id="IPR052016">
    <property type="entry name" value="Bact_Sigma-Reg"/>
</dbReference>
<dbReference type="Gene3D" id="2.120.10.10">
    <property type="match status" value="1"/>
</dbReference>
<keyword evidence="2" id="KW-1133">Transmembrane helix</keyword>
<evidence type="ECO:0000313" key="4">
    <source>
        <dbReference type="EMBL" id="AEF80705.1"/>
    </source>
</evidence>
<dbReference type="HOGENOM" id="CLU_243603_0_0_12"/>
<dbReference type="PANTHER" id="PTHR43156:SF2">
    <property type="entry name" value="STAGE II SPORULATION PROTEIN E"/>
    <property type="match status" value="1"/>
</dbReference>
<evidence type="ECO:0000259" key="3">
    <source>
        <dbReference type="PROSITE" id="PS50885"/>
    </source>
</evidence>
<dbReference type="CDD" id="cd15482">
    <property type="entry name" value="Sialidase_non-viral"/>
    <property type="match status" value="1"/>
</dbReference>
<dbReference type="InterPro" id="IPR036278">
    <property type="entry name" value="Sialidase_sf"/>
</dbReference>
<dbReference type="SUPFAM" id="SSF50939">
    <property type="entry name" value="Sialidases"/>
    <property type="match status" value="1"/>
</dbReference>
<sequence>MMTKQLKLSAFVFALFFLFQGMLFGQTSFFWEQPEVFSGPRGSFPVSASTGDLGILVWQETDRRAVSGANGSGDGAISIALAVKKPGASWENKGIIGGPYLYSGTEPSIISAVIDKQNRILIAAAASAAETEILISGDEGQSFEKYRIDSGTESSVAPRIAVRSDGGYLLFVTRGSDSSLSLYYALSDNGRVWSAFRPFVTDNAMQLNFLPSHASYGGREYVIFQSFTGSSETIPTFQLFLKMSSDNGRTWGPSQRFTSFRDAYMYTSATADNFDNQRPQLTVQNDSLFLVWERRYRTGSPQVYAARIRADGSLIGAPERINTNDAYCNNPVAFTYGGDTKVIWFDNRRGGNRIYLAQREGLNWINTDLSGSVGGDASFGRSVVDSDGLFIFWQTTTAQGSARIYSLLPDTSVNPVRITAGNFTPGRRTRGERARFSWNVPVDSSGISGFAYAWSKDEDVVPNKNIMVYNTRDSAATSAETVADDDGSWYFTIIAQDYAGNWSPPSRIEYIRDTIPPPAAAIIQPDLDENGFLLSNTFTLNWNVPPASDIAGYTWDLQYLGSSAQFSSMDNGIFQAAASELYPGSRAAAPRVQGTGTSVSYTNQDDGVWLFTVRAIDEVGNVGPHSSIYFRTDKYVPHTYITWVDASQDEQGILDLRIMGRGFADGGSVIRVFLDKDGQEPYDREFYLRNDDYRIASDREINGLRIEDIEEGNYRVGVEHPVRGLYITGPMVAINETGTVKFGDYGSIWQPSWLLRHARRFIFDTAWFVVIAILVLCGLGILVVIRGIGNVVAESAVIRLDAAALITGDFMPSEKKKRLARIKRRGIGLRFKMASFTVALVMLVVVMVSAPLYVMMTRTQRDTLLQGLWDRSTVLLEGLATNTRAYLPMGNILELGFLPAQMSAIPEARYVTITGYNPDTTIFDDAVWATNDTDILAKVDTVEFQPGVSRITDEITPRLQGIADELNDQARSAVGDLSATIASFNQEARSIATNLDAASQQRLEDIQVTTRSLEAQLTERLSEIGRQIRSEPEFSTDNFTADKSRVYVFFKPVMYRQGTEDTYFRGLIRLEVSIDSILEDIAEGQQDLLRIIIVVALAAIAIGAVGALVLSTLIIHPIRRLVSHVEVIRDTEDKADLEGVDIHIKTHDEIAVLGNTINDMTHGLVKAAAAASDLSIGKEIQKKFIPLDLDKEGNKLSTGYKKSENAHFFGYYEGAKGVSGDYFDYQDLDGRYYAVIKCDVAGKGIPAALIMIQVATMFLNYFKQWKPTEKGMHIEDVVYQINEFIETLAFKGRFAAFTLCLFDSQTGKVRFCNAGDNIIHLFDASEGCMKTLTLPETPATGVLPNFMVESKGGYSVQTMTLDHGDILLLYTDGIEEAKRKFRNSAFEDIICTEGGAPNDTPHENHVVGQGDEEMGPDRVLAIINAVMNKGTYTLHKWHNPEGDATDLNFDFTSCDGKVEEVIMAMVSVEKMFRCYKDPKATADNRVLVDKKIDDFLKEHFLQYRSYCSFTRENPGNDAYMYYTNVKEDDQYDDLTILGIKRK</sequence>
<dbReference type="SMART" id="SM00304">
    <property type="entry name" value="HAMP"/>
    <property type="match status" value="1"/>
</dbReference>
<dbReference type="InParanoid" id="F5Y9J4"/>
<dbReference type="EMBL" id="CP001841">
    <property type="protein sequence ID" value="AEF80705.1"/>
    <property type="molecule type" value="Genomic_DNA"/>
</dbReference>
<dbReference type="GO" id="GO:0016791">
    <property type="term" value="F:phosphatase activity"/>
    <property type="evidence" value="ECO:0007669"/>
    <property type="project" value="TreeGrafter"/>
</dbReference>
<name>F5Y9J4_LEAAZ</name>
<organism evidence="4 5">
    <name type="scientific">Leadbettera azotonutricia (strain ATCC BAA-888 / DSM 13862 / ZAS-9)</name>
    <name type="common">Treponema azotonutricium</name>
    <dbReference type="NCBI Taxonomy" id="545695"/>
    <lineage>
        <taxon>Bacteria</taxon>
        <taxon>Pseudomonadati</taxon>
        <taxon>Spirochaetota</taxon>
        <taxon>Spirochaetia</taxon>
        <taxon>Spirochaetales</taxon>
        <taxon>Breznakiellaceae</taxon>
        <taxon>Leadbettera</taxon>
    </lineage>
</organism>
<dbReference type="eggNOG" id="COG2208">
    <property type="taxonomic scope" value="Bacteria"/>
</dbReference>
<dbReference type="KEGG" id="taz:TREAZ_0845"/>
<dbReference type="STRING" id="545695.TREAZ_0845"/>
<feature type="transmembrane region" description="Helical" evidence="2">
    <location>
        <begin position="833"/>
        <end position="856"/>
    </location>
</feature>
<evidence type="ECO:0000256" key="1">
    <source>
        <dbReference type="ARBA" id="ARBA00022801"/>
    </source>
</evidence>
<feature type="transmembrane region" description="Helical" evidence="2">
    <location>
        <begin position="766"/>
        <end position="785"/>
    </location>
</feature>
<dbReference type="InterPro" id="IPR001932">
    <property type="entry name" value="PPM-type_phosphatase-like_dom"/>
</dbReference>
<accession>F5Y9J4</accession>
<reference evidence="5" key="1">
    <citation type="submission" date="2009-12" db="EMBL/GenBank/DDBJ databases">
        <title>Complete sequence of Treponema azotonutricium strain ZAS-9.</title>
        <authorList>
            <person name="Tetu S.G."/>
            <person name="Matson E."/>
            <person name="Ren Q."/>
            <person name="Seshadri R."/>
            <person name="Elbourne L."/>
            <person name="Hassan K.A."/>
            <person name="Durkin A."/>
            <person name="Radune D."/>
            <person name="Mohamoud Y."/>
            <person name="Shay R."/>
            <person name="Jin S."/>
            <person name="Zhang X."/>
            <person name="Lucey K."/>
            <person name="Ballor N.R."/>
            <person name="Ottesen E."/>
            <person name="Rosenthal R."/>
            <person name="Allen A."/>
            <person name="Leadbetter J.R."/>
            <person name="Paulsen I.T."/>
        </authorList>
    </citation>
    <scope>NUCLEOTIDE SEQUENCE [LARGE SCALE GENOMIC DNA]</scope>
    <source>
        <strain evidence="5">ATCC BAA-888 / DSM 13862 / ZAS-9</strain>
    </source>
</reference>
<dbReference type="Pfam" id="PF07228">
    <property type="entry name" value="SpoIIE"/>
    <property type="match status" value="1"/>
</dbReference>
<dbReference type="Gene3D" id="6.10.340.10">
    <property type="match status" value="1"/>
</dbReference>
<dbReference type="InterPro" id="IPR003660">
    <property type="entry name" value="HAMP_dom"/>
</dbReference>
<reference evidence="4 5" key="2">
    <citation type="journal article" date="2011" name="ISME J.">
        <title>RNA-seq reveals cooperative metabolic interactions between two termite-gut spirochete species in co-culture.</title>
        <authorList>
            <person name="Rosenthal A.Z."/>
            <person name="Matson E.G."/>
            <person name="Eldar A."/>
            <person name="Leadbetter J.R."/>
        </authorList>
    </citation>
    <scope>NUCLEOTIDE SEQUENCE [LARGE SCALE GENOMIC DNA]</scope>
    <source>
        <strain evidence="5">ATCC BAA-888 / DSM 13862 / ZAS-9</strain>
    </source>
</reference>
<dbReference type="RefSeq" id="WP_015711134.1">
    <property type="nucleotide sequence ID" value="NC_015577.1"/>
</dbReference>
<gene>
    <name evidence="4" type="ordered locus">TREAZ_0845</name>
</gene>
<dbReference type="SMART" id="SM00331">
    <property type="entry name" value="PP2C_SIG"/>
    <property type="match status" value="1"/>
</dbReference>
<dbReference type="Proteomes" id="UP000009222">
    <property type="component" value="Chromosome"/>
</dbReference>
<dbReference type="Gene3D" id="3.60.40.10">
    <property type="entry name" value="PPM-type phosphatase domain"/>
    <property type="match status" value="1"/>
</dbReference>